<keyword evidence="1" id="KW-0479">Metal-binding</keyword>
<reference evidence="5 6" key="1">
    <citation type="journal article" date="2016" name="Mol. Biol. Evol.">
        <title>Comparative Genomics of Early-Diverging Mushroom-Forming Fungi Provides Insights into the Origins of Lignocellulose Decay Capabilities.</title>
        <authorList>
            <person name="Nagy L.G."/>
            <person name="Riley R."/>
            <person name="Tritt A."/>
            <person name="Adam C."/>
            <person name="Daum C."/>
            <person name="Floudas D."/>
            <person name="Sun H."/>
            <person name="Yadav J.S."/>
            <person name="Pangilinan J."/>
            <person name="Larsson K.H."/>
            <person name="Matsuura K."/>
            <person name="Barry K."/>
            <person name="Labutti K."/>
            <person name="Kuo R."/>
            <person name="Ohm R.A."/>
            <person name="Bhattacharya S.S."/>
            <person name="Shirouzu T."/>
            <person name="Yoshinaga Y."/>
            <person name="Martin F.M."/>
            <person name="Grigoriev I.V."/>
            <person name="Hibbett D.S."/>
        </authorList>
    </citation>
    <scope>NUCLEOTIDE SEQUENCE [LARGE SCALE GENOMIC DNA]</scope>
    <source>
        <strain evidence="5 6">HHB12029</strain>
    </source>
</reference>
<dbReference type="Pfam" id="PF04434">
    <property type="entry name" value="SWIM"/>
    <property type="match status" value="1"/>
</dbReference>
<dbReference type="GO" id="GO:0008270">
    <property type="term" value="F:zinc ion binding"/>
    <property type="evidence" value="ECO:0007669"/>
    <property type="project" value="UniProtKB-KW"/>
</dbReference>
<dbReference type="Proteomes" id="UP000077266">
    <property type="component" value="Unassembled WGS sequence"/>
</dbReference>
<gene>
    <name evidence="4" type="ORF">EXIGLDRAFT_754291</name>
    <name evidence="5" type="ORF">EXIGLDRAFT_754292</name>
</gene>
<dbReference type="PROSITE" id="PS50966">
    <property type="entry name" value="ZF_SWIM"/>
    <property type="match status" value="1"/>
</dbReference>
<feature type="compositionally biased region" description="Basic residues" evidence="2">
    <location>
        <begin position="390"/>
        <end position="399"/>
    </location>
</feature>
<sequence>MSSADELTFRCYSELALSGEDDAREYTIRLQAAGLAHCTCPDFQHRGGACKHIRAALLKLSSLRLDTRFAGLPNVILPANEVDARRLHAAMLTAPMLDTSPSTPSQGPGELPEYVATAVDDILDGNDALDDGVCDDLPWDEADNFSDSESVATDLDGNDFDISIEHGSRAALDEQTLARVLFDFKRAVPKLGDLGEYLALVSKLPADFEGRADLQQARTSLLGLAHQLDRLLLGTTPNDAQNAPSRDPQMPILDPVALDAQDVALCVSSMPRAEQLPTVSPTAEPLVSLSHGPIYTYPAPPTSLHSNSLPSMSSPDPDATFSFVMYRPTSIPTILHDSPAPISYSSACTTPLRPLHELTNNPIPSQSSSRATKRKAAHAQLRPPSPEKFQKRKPSFNPM</sequence>
<dbReference type="STRING" id="1314781.A0A165ZKP0"/>
<keyword evidence="1" id="KW-0862">Zinc</keyword>
<evidence type="ECO:0000259" key="3">
    <source>
        <dbReference type="PROSITE" id="PS50966"/>
    </source>
</evidence>
<feature type="region of interest" description="Disordered" evidence="2">
    <location>
        <begin position="353"/>
        <end position="399"/>
    </location>
</feature>
<dbReference type="InterPro" id="IPR007527">
    <property type="entry name" value="Znf_SWIM"/>
</dbReference>
<name>A0A165ZKP0_EXIGL</name>
<evidence type="ECO:0000313" key="5">
    <source>
        <dbReference type="EMBL" id="KZV83599.1"/>
    </source>
</evidence>
<organism evidence="5 6">
    <name type="scientific">Exidia glandulosa HHB12029</name>
    <dbReference type="NCBI Taxonomy" id="1314781"/>
    <lineage>
        <taxon>Eukaryota</taxon>
        <taxon>Fungi</taxon>
        <taxon>Dikarya</taxon>
        <taxon>Basidiomycota</taxon>
        <taxon>Agaricomycotina</taxon>
        <taxon>Agaricomycetes</taxon>
        <taxon>Auriculariales</taxon>
        <taxon>Exidiaceae</taxon>
        <taxon>Exidia</taxon>
    </lineage>
</organism>
<keyword evidence="6" id="KW-1185">Reference proteome</keyword>
<feature type="domain" description="SWIM-type" evidence="3">
    <location>
        <begin position="26"/>
        <end position="61"/>
    </location>
</feature>
<evidence type="ECO:0000256" key="1">
    <source>
        <dbReference type="PROSITE-ProRule" id="PRU00325"/>
    </source>
</evidence>
<dbReference type="OrthoDB" id="3070168at2759"/>
<keyword evidence="1" id="KW-0863">Zinc-finger</keyword>
<proteinExistence type="predicted"/>
<feature type="compositionally biased region" description="Polar residues" evidence="2">
    <location>
        <begin position="358"/>
        <end position="370"/>
    </location>
</feature>
<evidence type="ECO:0000313" key="4">
    <source>
        <dbReference type="EMBL" id="KZV83594.1"/>
    </source>
</evidence>
<accession>A0A165ZKP0</accession>
<evidence type="ECO:0000256" key="2">
    <source>
        <dbReference type="SAM" id="MobiDB-lite"/>
    </source>
</evidence>
<dbReference type="EMBL" id="KV426263">
    <property type="protein sequence ID" value="KZV83594.1"/>
    <property type="molecule type" value="Genomic_DNA"/>
</dbReference>
<protein>
    <recommendedName>
        <fullName evidence="3">SWIM-type domain-containing protein</fullName>
    </recommendedName>
</protein>
<dbReference type="AlphaFoldDB" id="A0A165ZKP0"/>
<evidence type="ECO:0000313" key="6">
    <source>
        <dbReference type="Proteomes" id="UP000077266"/>
    </source>
</evidence>
<dbReference type="EMBL" id="KV426263">
    <property type="protein sequence ID" value="KZV83599.1"/>
    <property type="molecule type" value="Genomic_DNA"/>
</dbReference>